<comment type="catalytic activity">
    <reaction evidence="6">
        <text>L-threonylcarbamoyladenylate + adenosine(37) in tRNA = N(6)-L-threonylcarbamoyladenosine(37) in tRNA + AMP + H(+)</text>
        <dbReference type="Rhea" id="RHEA:37059"/>
        <dbReference type="Rhea" id="RHEA-COMP:10162"/>
        <dbReference type="Rhea" id="RHEA-COMP:10163"/>
        <dbReference type="ChEBI" id="CHEBI:15378"/>
        <dbReference type="ChEBI" id="CHEBI:73682"/>
        <dbReference type="ChEBI" id="CHEBI:74411"/>
        <dbReference type="ChEBI" id="CHEBI:74418"/>
        <dbReference type="ChEBI" id="CHEBI:456215"/>
        <dbReference type="EC" id="2.3.1.234"/>
    </reaction>
</comment>
<keyword evidence="3" id="KW-0819">tRNA processing</keyword>
<evidence type="ECO:0000256" key="1">
    <source>
        <dbReference type="ARBA" id="ARBA00012156"/>
    </source>
</evidence>
<evidence type="ECO:0000313" key="8">
    <source>
        <dbReference type="EMBL" id="OEU20489.1"/>
    </source>
</evidence>
<dbReference type="GO" id="GO:0002949">
    <property type="term" value="P:tRNA threonylcarbamoyladenosine modification"/>
    <property type="evidence" value="ECO:0007669"/>
    <property type="project" value="InterPro"/>
</dbReference>
<keyword evidence="9" id="KW-1185">Reference proteome</keyword>
<dbReference type="KEGG" id="fcy:FRACYDRAFT_159472"/>
<evidence type="ECO:0000259" key="7">
    <source>
        <dbReference type="Pfam" id="PF00814"/>
    </source>
</evidence>
<dbReference type="SUPFAM" id="SSF53067">
    <property type="entry name" value="Actin-like ATPase domain"/>
    <property type="match status" value="1"/>
</dbReference>
<sequence>FTVLGIESSCDDTGAAVVRSDGVILGESLASQAHIHEEWGGIVPGLAKTAHEENIDRVVNDALQQAQMTLEEIDAIGVTVGPGLEICLRVGCEKAIQLATEYDKPFVGIHHLEAHILMARIENPELLQFPFLALLTSGGHCQLLKCLGIGRYEIIGGTLDDSLGECYDKTARLLGLPVGGGGGPALEALAKEGNATSIPLTIPLHRRHDCDFSYAGLKTNIRRAAEGLAIDRNVTSVLDLSRKDKADLAASFQNTAIIHLEQRLERAIKMMEKEDISSLAVVGGVAANQELRSRLNAVCEHRNWNMVVPPARLCTDQGAMASWAAIERLKIGSSD</sequence>
<feature type="non-terminal residue" evidence="8">
    <location>
        <position position="1"/>
    </location>
</feature>
<organism evidence="8 9">
    <name type="scientific">Fragilariopsis cylindrus CCMP1102</name>
    <dbReference type="NCBI Taxonomy" id="635003"/>
    <lineage>
        <taxon>Eukaryota</taxon>
        <taxon>Sar</taxon>
        <taxon>Stramenopiles</taxon>
        <taxon>Ochrophyta</taxon>
        <taxon>Bacillariophyta</taxon>
        <taxon>Bacillariophyceae</taxon>
        <taxon>Bacillariophycidae</taxon>
        <taxon>Bacillariales</taxon>
        <taxon>Bacillariaceae</taxon>
        <taxon>Fragilariopsis</taxon>
    </lineage>
</organism>
<dbReference type="Proteomes" id="UP000095751">
    <property type="component" value="Unassembled WGS sequence"/>
</dbReference>
<protein>
    <recommendedName>
        <fullName evidence="1">N(6)-L-threonylcarbamoyladenine synthase</fullName>
        <ecNumber evidence="1">2.3.1.234</ecNumber>
    </recommendedName>
</protein>
<feature type="non-terminal residue" evidence="8">
    <location>
        <position position="335"/>
    </location>
</feature>
<dbReference type="EMBL" id="KV784354">
    <property type="protein sequence ID" value="OEU20489.1"/>
    <property type="molecule type" value="Genomic_DNA"/>
</dbReference>
<dbReference type="NCBIfam" id="TIGR03723">
    <property type="entry name" value="T6A_TsaD_YgjD"/>
    <property type="match status" value="1"/>
</dbReference>
<dbReference type="InterPro" id="IPR000905">
    <property type="entry name" value="Gcp-like_dom"/>
</dbReference>
<dbReference type="GO" id="GO:0008233">
    <property type="term" value="F:peptidase activity"/>
    <property type="evidence" value="ECO:0007669"/>
    <property type="project" value="UniProtKB-KW"/>
</dbReference>
<proteinExistence type="inferred from homology"/>
<evidence type="ECO:0000256" key="6">
    <source>
        <dbReference type="ARBA" id="ARBA00048117"/>
    </source>
</evidence>
<dbReference type="AlphaFoldDB" id="A0A1E7FQP2"/>
<dbReference type="GO" id="GO:0061711">
    <property type="term" value="F:tRNA N(6)-L-threonylcarbamoyladenine synthase activity"/>
    <property type="evidence" value="ECO:0007669"/>
    <property type="project" value="UniProtKB-EC"/>
</dbReference>
<dbReference type="FunFam" id="3.30.420.40:FF:000012">
    <property type="entry name" value="tRNA N6-adenosine threonylcarbamoyltransferase"/>
    <property type="match status" value="1"/>
</dbReference>
<dbReference type="PRINTS" id="PR00789">
    <property type="entry name" value="OSIALOPTASE"/>
</dbReference>
<dbReference type="EC" id="2.3.1.234" evidence="1"/>
<keyword evidence="8" id="KW-0645">Protease</keyword>
<keyword evidence="4" id="KW-0479">Metal-binding</keyword>
<dbReference type="InterPro" id="IPR017861">
    <property type="entry name" value="KAE1/TsaD"/>
</dbReference>
<dbReference type="GO" id="GO:0005739">
    <property type="term" value="C:mitochondrion"/>
    <property type="evidence" value="ECO:0007669"/>
    <property type="project" value="TreeGrafter"/>
</dbReference>
<name>A0A1E7FQP2_9STRA</name>
<dbReference type="PANTHER" id="PTHR11735:SF6">
    <property type="entry name" value="TRNA N6-ADENOSINE THREONYLCARBAMOYLTRANSFERASE, MITOCHONDRIAL"/>
    <property type="match status" value="1"/>
</dbReference>
<dbReference type="NCBIfam" id="TIGR00329">
    <property type="entry name" value="gcp_kae1"/>
    <property type="match status" value="1"/>
</dbReference>
<keyword evidence="8" id="KW-0378">Hydrolase</keyword>
<dbReference type="InParanoid" id="A0A1E7FQP2"/>
<gene>
    <name evidence="8" type="ORF">FRACYDRAFT_159472</name>
</gene>
<dbReference type="InterPro" id="IPR022450">
    <property type="entry name" value="TsaD"/>
</dbReference>
<dbReference type="GO" id="GO:0046872">
    <property type="term" value="F:metal ion binding"/>
    <property type="evidence" value="ECO:0007669"/>
    <property type="project" value="UniProtKB-KW"/>
</dbReference>
<evidence type="ECO:0000256" key="5">
    <source>
        <dbReference type="ARBA" id="ARBA00023315"/>
    </source>
</evidence>
<dbReference type="Pfam" id="PF00814">
    <property type="entry name" value="TsaD"/>
    <property type="match status" value="1"/>
</dbReference>
<dbReference type="CDD" id="cd24134">
    <property type="entry name" value="ASKHA_NBD_OSGEPL1_QRI7_euk"/>
    <property type="match status" value="1"/>
</dbReference>
<accession>A0A1E7FQP2</accession>
<reference evidence="8 9" key="1">
    <citation type="submission" date="2016-09" db="EMBL/GenBank/DDBJ databases">
        <title>Extensive genetic diversity and differential bi-allelic expression allows diatom success in the polar Southern Ocean.</title>
        <authorList>
            <consortium name="DOE Joint Genome Institute"/>
            <person name="Mock T."/>
            <person name="Otillar R.P."/>
            <person name="Strauss J."/>
            <person name="Dupont C."/>
            <person name="Frickenhaus S."/>
            <person name="Maumus F."/>
            <person name="Mcmullan M."/>
            <person name="Sanges R."/>
            <person name="Schmutz J."/>
            <person name="Toseland A."/>
            <person name="Valas R."/>
            <person name="Veluchamy A."/>
            <person name="Ward B.J."/>
            <person name="Allen A."/>
            <person name="Barry K."/>
            <person name="Falciatore A."/>
            <person name="Ferrante M."/>
            <person name="Fortunato A.E."/>
            <person name="Gloeckner G."/>
            <person name="Gruber A."/>
            <person name="Hipkin R."/>
            <person name="Janech M."/>
            <person name="Kroth P."/>
            <person name="Leese F."/>
            <person name="Lindquist E."/>
            <person name="Lyon B.R."/>
            <person name="Martin J."/>
            <person name="Mayer C."/>
            <person name="Parker M."/>
            <person name="Quesneville H."/>
            <person name="Raymond J."/>
            <person name="Uhlig C."/>
            <person name="Valentin K.U."/>
            <person name="Worden A.Z."/>
            <person name="Armbrust E.V."/>
            <person name="Bowler C."/>
            <person name="Green B."/>
            <person name="Moulton V."/>
            <person name="Van Oosterhout C."/>
            <person name="Grigoriev I."/>
        </authorList>
    </citation>
    <scope>NUCLEOTIDE SEQUENCE [LARGE SCALE GENOMIC DNA]</scope>
    <source>
        <strain evidence="8 9">CCMP1102</strain>
    </source>
</reference>
<dbReference type="PANTHER" id="PTHR11735">
    <property type="entry name" value="TRNA N6-ADENOSINE THREONYLCARBAMOYLTRANSFERASE"/>
    <property type="match status" value="1"/>
</dbReference>
<evidence type="ECO:0000256" key="3">
    <source>
        <dbReference type="ARBA" id="ARBA00022694"/>
    </source>
</evidence>
<evidence type="ECO:0000256" key="2">
    <source>
        <dbReference type="ARBA" id="ARBA00022679"/>
    </source>
</evidence>
<dbReference type="GO" id="GO:0006508">
    <property type="term" value="P:proteolysis"/>
    <property type="evidence" value="ECO:0007669"/>
    <property type="project" value="UniProtKB-KW"/>
</dbReference>
<evidence type="ECO:0000256" key="4">
    <source>
        <dbReference type="ARBA" id="ARBA00022723"/>
    </source>
</evidence>
<dbReference type="HAMAP" id="MF_01445">
    <property type="entry name" value="TsaD"/>
    <property type="match status" value="1"/>
</dbReference>
<keyword evidence="2" id="KW-0808">Transferase</keyword>
<keyword evidence="5" id="KW-0012">Acyltransferase</keyword>
<dbReference type="InterPro" id="IPR043129">
    <property type="entry name" value="ATPase_NBD"/>
</dbReference>
<evidence type="ECO:0000313" key="9">
    <source>
        <dbReference type="Proteomes" id="UP000095751"/>
    </source>
</evidence>
<dbReference type="OrthoDB" id="10259622at2759"/>
<feature type="domain" description="Gcp-like" evidence="7">
    <location>
        <begin position="24"/>
        <end position="323"/>
    </location>
</feature>
<dbReference type="Gene3D" id="3.30.420.40">
    <property type="match status" value="2"/>
</dbReference>